<feature type="domain" description="Cell envelope-related transcriptional attenuator" evidence="3">
    <location>
        <begin position="147"/>
        <end position="294"/>
    </location>
</feature>
<protein>
    <submittedName>
        <fullName evidence="4">Cell envelope-related function transcriptional attenuator common domain protein</fullName>
    </submittedName>
</protein>
<accession>H5XT36</accession>
<evidence type="ECO:0000256" key="1">
    <source>
        <dbReference type="ARBA" id="ARBA00006068"/>
    </source>
</evidence>
<dbReference type="OrthoDB" id="9782542at2"/>
<dbReference type="AlphaFoldDB" id="H5XT36"/>
<organism evidence="4 5">
    <name type="scientific">Desulfosporosinus youngiae DSM 17734</name>
    <dbReference type="NCBI Taxonomy" id="768710"/>
    <lineage>
        <taxon>Bacteria</taxon>
        <taxon>Bacillati</taxon>
        <taxon>Bacillota</taxon>
        <taxon>Clostridia</taxon>
        <taxon>Eubacteriales</taxon>
        <taxon>Desulfitobacteriaceae</taxon>
        <taxon>Desulfosporosinus</taxon>
    </lineage>
</organism>
<proteinExistence type="inferred from homology"/>
<dbReference type="EMBL" id="CM001441">
    <property type="protein sequence ID" value="EHQ88143.1"/>
    <property type="molecule type" value="Genomic_DNA"/>
</dbReference>
<dbReference type="Proteomes" id="UP000005104">
    <property type="component" value="Chromosome"/>
</dbReference>
<gene>
    <name evidence="4" type="ORF">DesyoDRAFT_0971</name>
</gene>
<evidence type="ECO:0000313" key="5">
    <source>
        <dbReference type="Proteomes" id="UP000005104"/>
    </source>
</evidence>
<dbReference type="Gene3D" id="3.40.630.190">
    <property type="entry name" value="LCP protein"/>
    <property type="match status" value="1"/>
</dbReference>
<name>H5XT36_9FIRM</name>
<feature type="region of interest" description="Disordered" evidence="2">
    <location>
        <begin position="88"/>
        <end position="112"/>
    </location>
</feature>
<sequence>MKEKKNRFELLFRVVKVHKKTLFLGFFLGISLVLGVSLANQVIGNETPITLAKAGEGSSQAEKEIPTIDISASNQVNETTIIAETLDAQQEAADEQTEDASQNNNSDPAANSVNDLIDEAIPTFNKKHFTVLLVGVDQRPREKSISNTDTLLVADVNTINGQVTLLSIPRDTQVMIPGYGKEKINAAARLGKGLKTTTALVEEITGQPIDGYVLTNFTGFKTIIDTLGGITLTVEKDMYYMTGDKEDGIINLKEGTQRLNGTQALQYARFRQDALADISRTSRQQAVLKAMGKEFLQVKTLPKLPALISQITKCTETDLTAGELWSMANILLRFKNPNITSQTLPGNFLIEDNISYWKVNPKKSQALVKKLIEEGKTSSVFFQ</sequence>
<evidence type="ECO:0000259" key="3">
    <source>
        <dbReference type="Pfam" id="PF03816"/>
    </source>
</evidence>
<dbReference type="STRING" id="768710.DesyoDRAFT_0971"/>
<dbReference type="InterPro" id="IPR050922">
    <property type="entry name" value="LytR/CpsA/Psr_CW_biosynth"/>
</dbReference>
<reference evidence="4 5" key="1">
    <citation type="submission" date="2011-11" db="EMBL/GenBank/DDBJ databases">
        <title>The Noncontiguous Finished genome of Desulfosporosinus youngiae DSM 17734.</title>
        <authorList>
            <consortium name="US DOE Joint Genome Institute (JGI-PGF)"/>
            <person name="Lucas S."/>
            <person name="Han J."/>
            <person name="Lapidus A."/>
            <person name="Cheng J.-F."/>
            <person name="Goodwin L."/>
            <person name="Pitluck S."/>
            <person name="Peters L."/>
            <person name="Ovchinnikova G."/>
            <person name="Lu M."/>
            <person name="Land M.L."/>
            <person name="Hauser L."/>
            <person name="Pester M."/>
            <person name="Spring S."/>
            <person name="Ollivier B."/>
            <person name="Rattei T."/>
            <person name="Klenk H.-P."/>
            <person name="Wagner M."/>
            <person name="Loy A."/>
            <person name="Woyke T.J."/>
        </authorList>
    </citation>
    <scope>NUCLEOTIDE SEQUENCE [LARGE SCALE GENOMIC DNA]</scope>
    <source>
        <strain evidence="4 5">DSM 17734</strain>
    </source>
</reference>
<dbReference type="PANTHER" id="PTHR33392">
    <property type="entry name" value="POLYISOPRENYL-TEICHOIC ACID--PEPTIDOGLYCAN TEICHOIC ACID TRANSFERASE TAGU"/>
    <property type="match status" value="1"/>
</dbReference>
<dbReference type="HOGENOM" id="CLU_016455_5_5_9"/>
<feature type="compositionally biased region" description="Polar residues" evidence="2">
    <location>
        <begin position="99"/>
        <end position="112"/>
    </location>
</feature>
<dbReference type="InterPro" id="IPR004474">
    <property type="entry name" value="LytR_CpsA_psr"/>
</dbReference>
<dbReference type="RefSeq" id="WP_007780122.1">
    <property type="nucleotide sequence ID" value="NZ_CM001441.1"/>
</dbReference>
<keyword evidence="5" id="KW-1185">Reference proteome</keyword>
<dbReference type="PANTHER" id="PTHR33392:SF6">
    <property type="entry name" value="POLYISOPRENYL-TEICHOIC ACID--PEPTIDOGLYCAN TEICHOIC ACID TRANSFERASE TAGU"/>
    <property type="match status" value="1"/>
</dbReference>
<dbReference type="eggNOG" id="COG1316">
    <property type="taxonomic scope" value="Bacteria"/>
</dbReference>
<comment type="similarity">
    <text evidence="1">Belongs to the LytR/CpsA/Psr (LCP) family.</text>
</comment>
<dbReference type="NCBIfam" id="TIGR00350">
    <property type="entry name" value="lytR_cpsA_psr"/>
    <property type="match status" value="1"/>
</dbReference>
<evidence type="ECO:0000256" key="2">
    <source>
        <dbReference type="SAM" id="MobiDB-lite"/>
    </source>
</evidence>
<evidence type="ECO:0000313" key="4">
    <source>
        <dbReference type="EMBL" id="EHQ88143.1"/>
    </source>
</evidence>
<dbReference type="Pfam" id="PF03816">
    <property type="entry name" value="LytR_cpsA_psr"/>
    <property type="match status" value="1"/>
</dbReference>